<keyword evidence="13" id="KW-1185">Reference proteome</keyword>
<evidence type="ECO:0000313" key="12">
    <source>
        <dbReference type="EMBL" id="RZT88623.1"/>
    </source>
</evidence>
<dbReference type="PANTHER" id="PTHR42917">
    <property type="entry name" value="2,4-DIENOYL-COA REDUCTASE"/>
    <property type="match status" value="1"/>
</dbReference>
<evidence type="ECO:0000256" key="2">
    <source>
        <dbReference type="ARBA" id="ARBA00001966"/>
    </source>
</evidence>
<dbReference type="NCBIfam" id="TIGR03997">
    <property type="entry name" value="mycofact_OYE_2"/>
    <property type="match status" value="1"/>
</dbReference>
<dbReference type="EMBL" id="SHKL01000001">
    <property type="protein sequence ID" value="RZT88623.1"/>
    <property type="molecule type" value="Genomic_DNA"/>
</dbReference>
<evidence type="ECO:0000256" key="7">
    <source>
        <dbReference type="ARBA" id="ARBA00023002"/>
    </source>
</evidence>
<dbReference type="PRINTS" id="PR00368">
    <property type="entry name" value="FADPNR"/>
</dbReference>
<dbReference type="Gene3D" id="3.50.50.60">
    <property type="entry name" value="FAD/NAD(P)-binding domain"/>
    <property type="match status" value="1"/>
</dbReference>
<dbReference type="InterPro" id="IPR001155">
    <property type="entry name" value="OxRdtase_FMN_N"/>
</dbReference>
<dbReference type="GO" id="GO:0010181">
    <property type="term" value="F:FMN binding"/>
    <property type="evidence" value="ECO:0007669"/>
    <property type="project" value="InterPro"/>
</dbReference>
<dbReference type="SUPFAM" id="SSF51905">
    <property type="entry name" value="FAD/NAD(P)-binding domain"/>
    <property type="match status" value="1"/>
</dbReference>
<dbReference type="InterPro" id="IPR023987">
    <property type="entry name" value="CHP03977_oxidoreductase"/>
</dbReference>
<dbReference type="InterPro" id="IPR036188">
    <property type="entry name" value="FAD/NAD-bd_sf"/>
</dbReference>
<evidence type="ECO:0000256" key="4">
    <source>
        <dbReference type="ARBA" id="ARBA00022630"/>
    </source>
</evidence>
<gene>
    <name evidence="12" type="ORF">EV383_5567</name>
</gene>
<dbReference type="Gene3D" id="3.20.20.70">
    <property type="entry name" value="Aldolase class I"/>
    <property type="match status" value="1"/>
</dbReference>
<comment type="similarity">
    <text evidence="3">In the N-terminal section; belongs to the NADH:flavin oxidoreductase/NADH oxidase family.</text>
</comment>
<organism evidence="12 13">
    <name type="scientific">Pseudonocardia sediminis</name>
    <dbReference type="NCBI Taxonomy" id="1397368"/>
    <lineage>
        <taxon>Bacteria</taxon>
        <taxon>Bacillati</taxon>
        <taxon>Actinomycetota</taxon>
        <taxon>Actinomycetes</taxon>
        <taxon>Pseudonocardiales</taxon>
        <taxon>Pseudonocardiaceae</taxon>
        <taxon>Pseudonocardia</taxon>
    </lineage>
</organism>
<protein>
    <submittedName>
        <fullName evidence="12">Mycofactocin system FadH/OYE family oxidoreductase 2</fullName>
    </submittedName>
</protein>
<comment type="cofactor">
    <cofactor evidence="2">
        <name>[4Fe-4S] cluster</name>
        <dbReference type="ChEBI" id="CHEBI:49883"/>
    </cofactor>
</comment>
<evidence type="ECO:0000256" key="1">
    <source>
        <dbReference type="ARBA" id="ARBA00001917"/>
    </source>
</evidence>
<reference evidence="12 13" key="1">
    <citation type="submission" date="2019-02" db="EMBL/GenBank/DDBJ databases">
        <title>Sequencing the genomes of 1000 actinobacteria strains.</title>
        <authorList>
            <person name="Klenk H.-P."/>
        </authorList>
    </citation>
    <scope>NUCLEOTIDE SEQUENCE [LARGE SCALE GENOMIC DNA]</scope>
    <source>
        <strain evidence="12 13">DSM 45779</strain>
    </source>
</reference>
<dbReference type="AlphaFoldDB" id="A0A4Q7V749"/>
<dbReference type="InterPro" id="IPR051793">
    <property type="entry name" value="NADH:flavin_oxidoreductase"/>
</dbReference>
<keyword evidence="4" id="KW-0285">Flavoprotein</keyword>
<dbReference type="PANTHER" id="PTHR42917:SF2">
    <property type="entry name" value="2,4-DIENOYL-COA REDUCTASE [(2E)-ENOYL-COA-PRODUCING]"/>
    <property type="match status" value="1"/>
</dbReference>
<comment type="caution">
    <text evidence="12">The sequence shown here is derived from an EMBL/GenBank/DDBJ whole genome shotgun (WGS) entry which is preliminary data.</text>
</comment>
<keyword evidence="7" id="KW-0560">Oxidoreductase</keyword>
<comment type="cofactor">
    <cofactor evidence="1">
        <name>FMN</name>
        <dbReference type="ChEBI" id="CHEBI:58210"/>
    </cofactor>
</comment>
<dbReference type="InterPro" id="IPR023753">
    <property type="entry name" value="FAD/NAD-binding_dom"/>
</dbReference>
<dbReference type="Proteomes" id="UP000291591">
    <property type="component" value="Unassembled WGS sequence"/>
</dbReference>
<dbReference type="GO" id="GO:0051536">
    <property type="term" value="F:iron-sulfur cluster binding"/>
    <property type="evidence" value="ECO:0007669"/>
    <property type="project" value="UniProtKB-KW"/>
</dbReference>
<dbReference type="SUPFAM" id="SSF51395">
    <property type="entry name" value="FMN-linked oxidoreductases"/>
    <property type="match status" value="1"/>
</dbReference>
<evidence type="ECO:0000256" key="3">
    <source>
        <dbReference type="ARBA" id="ARBA00011048"/>
    </source>
</evidence>
<keyword evidence="9" id="KW-0411">Iron-sulfur</keyword>
<feature type="domain" description="FAD/NAD(P)-binding" evidence="11">
    <location>
        <begin position="380"/>
        <end position="610"/>
    </location>
</feature>
<dbReference type="Pfam" id="PF07992">
    <property type="entry name" value="Pyr_redox_2"/>
    <property type="match status" value="1"/>
</dbReference>
<keyword evidence="6" id="KW-0479">Metal-binding</keyword>
<dbReference type="Pfam" id="PF00724">
    <property type="entry name" value="Oxidored_FMN"/>
    <property type="match status" value="1"/>
</dbReference>
<keyword evidence="8" id="KW-0408">Iron</keyword>
<feature type="domain" description="NADH:flavin oxidoreductase/NADH oxidase N-terminal" evidence="10">
    <location>
        <begin position="5"/>
        <end position="335"/>
    </location>
</feature>
<name>A0A4Q7V749_PSEST</name>
<dbReference type="GO" id="GO:0033543">
    <property type="term" value="P:fatty acid beta-oxidation, unsaturated, even number, reductase/isomerase pathway"/>
    <property type="evidence" value="ECO:0007669"/>
    <property type="project" value="TreeGrafter"/>
</dbReference>
<dbReference type="InterPro" id="IPR013785">
    <property type="entry name" value="Aldolase_TIM"/>
</dbReference>
<evidence type="ECO:0000256" key="8">
    <source>
        <dbReference type="ARBA" id="ARBA00023004"/>
    </source>
</evidence>
<accession>A0A4Q7V749</accession>
<dbReference type="GO" id="GO:0046872">
    <property type="term" value="F:metal ion binding"/>
    <property type="evidence" value="ECO:0007669"/>
    <property type="project" value="UniProtKB-KW"/>
</dbReference>
<keyword evidence="5" id="KW-0288">FMN</keyword>
<dbReference type="Gene3D" id="3.40.50.720">
    <property type="entry name" value="NAD(P)-binding Rossmann-like Domain"/>
    <property type="match status" value="1"/>
</dbReference>
<sequence>MTGLLHTPLRLGPLTLRNRVVFTAHLTGYATDGLPTAQHAAYYAARAAGGAGLVITEEHSVHPHDRPYEKVVRGHDPAVLPGYRAITEAVHAHGVPVLAQLNHNGGQASGMYSREPVPAPSALPDPMFREVARAMTTDDVDEVVAAYARTAAHCVEGGFDGVELQCSHASLLRMFLSPATNRRTDAYGGPLANRARIVLDVVAAVRAVLGPERVLGVRIGAHEGIDGGIGLDDGVALARLLEATGRVDHVNTSIGVATASLHLIEASMHTPSGYAAFIPSAIRAAVSLPVIGVGRFTEPAQAEAALAAGECDLVGVARGQIADPEFAAKGADGRPVRTCVGCNQECVGRVGLNRWLGCTVNPRAGHEAVPLPSPVVRGLRVVVVGGGPAGLSAAAAAARRGHRVTLLERDPATGGQVALAATAPGRTEIGHVVRDLLGECVASGVDVRTRVEADADLLRGLGADAIVLATGSAPVPPPWAVPGVVPVHDVLSGAAEVSGRVLVVDETGFHQATSVAELLAARGALVEIVTPAMVVGQDLGVTLDREGFRRRAHAAGIDTTTDRVVTAVDGRPGALRVTLLHHPTGRTEFRQVDGVVTALSTAPRDDLWTTLGAAPDVVRIGDCLAPRRIDAAVREGERVAVEIDTRAPMTERAV</sequence>
<evidence type="ECO:0000259" key="11">
    <source>
        <dbReference type="Pfam" id="PF07992"/>
    </source>
</evidence>
<evidence type="ECO:0000313" key="13">
    <source>
        <dbReference type="Proteomes" id="UP000291591"/>
    </source>
</evidence>
<evidence type="ECO:0000256" key="9">
    <source>
        <dbReference type="ARBA" id="ARBA00023014"/>
    </source>
</evidence>
<dbReference type="RefSeq" id="WP_207223673.1">
    <property type="nucleotide sequence ID" value="NZ_SHKL01000001.1"/>
</dbReference>
<evidence type="ECO:0000256" key="6">
    <source>
        <dbReference type="ARBA" id="ARBA00022723"/>
    </source>
</evidence>
<dbReference type="GO" id="GO:0008670">
    <property type="term" value="F:2,4-dienoyl-CoA reductase (NADPH) activity"/>
    <property type="evidence" value="ECO:0007669"/>
    <property type="project" value="TreeGrafter"/>
</dbReference>
<evidence type="ECO:0000259" key="10">
    <source>
        <dbReference type="Pfam" id="PF00724"/>
    </source>
</evidence>
<evidence type="ECO:0000256" key="5">
    <source>
        <dbReference type="ARBA" id="ARBA00022643"/>
    </source>
</evidence>
<proteinExistence type="inferred from homology"/>